<dbReference type="SUPFAM" id="SSF103642">
    <property type="entry name" value="Sec-C motif"/>
    <property type="match status" value="1"/>
</dbReference>
<name>A0ABV6B7K2_9GAMM</name>
<dbReference type="EMBL" id="JBHLXP010000001">
    <property type="protein sequence ID" value="MFC0046847.1"/>
    <property type="molecule type" value="Genomic_DNA"/>
</dbReference>
<protein>
    <submittedName>
        <fullName evidence="2">DUF1186 domain-containing protein</fullName>
    </submittedName>
</protein>
<evidence type="ECO:0000313" key="3">
    <source>
        <dbReference type="Proteomes" id="UP001589813"/>
    </source>
</evidence>
<dbReference type="RefSeq" id="WP_377239463.1">
    <property type="nucleotide sequence ID" value="NZ_JBHLXP010000001.1"/>
</dbReference>
<evidence type="ECO:0000313" key="2">
    <source>
        <dbReference type="EMBL" id="MFC0046847.1"/>
    </source>
</evidence>
<reference evidence="2 3" key="1">
    <citation type="submission" date="2024-09" db="EMBL/GenBank/DDBJ databases">
        <authorList>
            <person name="Sun Q."/>
            <person name="Mori K."/>
        </authorList>
    </citation>
    <scope>NUCLEOTIDE SEQUENCE [LARGE SCALE GENOMIC DNA]</scope>
    <source>
        <strain evidence="2 3">KCTC 23315</strain>
    </source>
</reference>
<accession>A0ABV6B7K2</accession>
<sequence length="316" mass="34697">MTATLTLDQILLRLSTEQQVSEDTEQLLFPVEALLAAKSHWAEFWPHIAVLMQRMQADEELADDEYQLLFYGVMLLADVADLTQAPAFMQWVDTNDGLGSDLEYTLGDAMTEDLATMLFVLSAGQQAPLQQLLISEKAGIYVKAAALAALFAQLELAEQQGQSVDTAELRALLQQVINVAARHGQKFVLAEMAIWCISFGLQHFKPAFELLLRQNKIDTEVIRSREISRWQLADPEKPLASGLVRQSFDVMSLQHWLAFQPPSPEATSAEANSAEATADPATALSTAPATSPKGQIGRNDACPCGSGKKYKKCCLN</sequence>
<dbReference type="Gene3D" id="3.10.450.50">
    <property type="match status" value="1"/>
</dbReference>
<dbReference type="Pfam" id="PF06685">
    <property type="entry name" value="DUF1186"/>
    <property type="match status" value="1"/>
</dbReference>
<comment type="caution">
    <text evidence="2">The sequence shown here is derived from an EMBL/GenBank/DDBJ whole genome shotgun (WGS) entry which is preliminary data.</text>
</comment>
<feature type="region of interest" description="Disordered" evidence="1">
    <location>
        <begin position="263"/>
        <end position="298"/>
    </location>
</feature>
<feature type="compositionally biased region" description="Low complexity" evidence="1">
    <location>
        <begin position="265"/>
        <end position="292"/>
    </location>
</feature>
<keyword evidence="3" id="KW-1185">Reference proteome</keyword>
<proteinExistence type="predicted"/>
<dbReference type="InterPro" id="IPR010602">
    <property type="entry name" value="DUF1186"/>
</dbReference>
<gene>
    <name evidence="2" type="ORF">ACFFJP_00925</name>
</gene>
<dbReference type="Pfam" id="PF02810">
    <property type="entry name" value="SEC-C"/>
    <property type="match status" value="1"/>
</dbReference>
<dbReference type="InterPro" id="IPR004027">
    <property type="entry name" value="SEC_C_motif"/>
</dbReference>
<evidence type="ECO:0000256" key="1">
    <source>
        <dbReference type="SAM" id="MobiDB-lite"/>
    </source>
</evidence>
<dbReference type="Proteomes" id="UP001589813">
    <property type="component" value="Unassembled WGS sequence"/>
</dbReference>
<organism evidence="2 3">
    <name type="scientific">Rheinheimera tilapiae</name>
    <dbReference type="NCBI Taxonomy" id="875043"/>
    <lineage>
        <taxon>Bacteria</taxon>
        <taxon>Pseudomonadati</taxon>
        <taxon>Pseudomonadota</taxon>
        <taxon>Gammaproteobacteria</taxon>
        <taxon>Chromatiales</taxon>
        <taxon>Chromatiaceae</taxon>
        <taxon>Rheinheimera</taxon>
    </lineage>
</organism>